<evidence type="ECO:0000256" key="1">
    <source>
        <dbReference type="SAM" id="MobiDB-lite"/>
    </source>
</evidence>
<protein>
    <recommendedName>
        <fullName evidence="5">CBM-cenC domain-containing protein</fullName>
    </recommendedName>
</protein>
<sequence length="608" mass="60278">MMVRSHFMWLARVLPAVALTITAPAQTTPSSAPLSGCGSENLIEDVPFESIDLGDSVWTVLPPKGGVAVDGYLHLSAEALQSQTLLAQTVTGTVTEESYTVSFDLRQTAGSGVDSATCAVNLLLNGADVGTSTLTAGSWKTISRQWTAVSSEVDMFILIDCPDAAISGATVDVNNVSFEESCGSSTSTSVPVPTKTPSGSPVATSAPLASSVFPSDHSSSEGSGSSSHVSSASPSSTVGRITLTTTITGPANPASSSATESSASTPEVSASSESAALTTPASVEPTSSSLAGTPTPDMTTSTIFTTRTATIIACPSTITNCPATDKTTRITTETLIVSTTVCPVEDATTTAEGSSPTGPSGSDNGHNSGNGNDYTISTILSTRTVTLTQCPATVTDCPAHDQTTHVTIETVVAGTTLVPVNTAVTTTVPGAVHTSSVPVQTTTVVVGTVTNISTAYSATTITGTTTTDRGVVSETGVSYIGKNVPGSGVSAGEGEGEGSISSSSSSSVSAGNNSSHLSSLPSITYTRISSTIPSSLIGIHSATAKVSPITASSPTAAGAGAGANTSSGSITESSNSASVSPVFNGASSLTVSGVLSALGAGAALALYL</sequence>
<dbReference type="RefSeq" id="XP_056757529.1">
    <property type="nucleotide sequence ID" value="XM_056892534.1"/>
</dbReference>
<evidence type="ECO:0000256" key="2">
    <source>
        <dbReference type="SAM" id="SignalP"/>
    </source>
</evidence>
<name>A0AAD6EH93_9EURO</name>
<dbReference type="GeneID" id="81582776"/>
<dbReference type="AlphaFoldDB" id="A0AAD6EH93"/>
<feature type="compositionally biased region" description="Polar residues" evidence="1">
    <location>
        <begin position="347"/>
        <end position="359"/>
    </location>
</feature>
<feature type="compositionally biased region" description="Low complexity" evidence="1">
    <location>
        <begin position="486"/>
        <end position="517"/>
    </location>
</feature>
<evidence type="ECO:0000313" key="4">
    <source>
        <dbReference type="Proteomes" id="UP001213799"/>
    </source>
</evidence>
<feature type="compositionally biased region" description="Low complexity" evidence="1">
    <location>
        <begin position="360"/>
        <end position="373"/>
    </location>
</feature>
<organism evidence="3 4">
    <name type="scientific">Penicillium hordei</name>
    <dbReference type="NCBI Taxonomy" id="40994"/>
    <lineage>
        <taxon>Eukaryota</taxon>
        <taxon>Fungi</taxon>
        <taxon>Dikarya</taxon>
        <taxon>Ascomycota</taxon>
        <taxon>Pezizomycotina</taxon>
        <taxon>Eurotiomycetes</taxon>
        <taxon>Eurotiomycetidae</taxon>
        <taxon>Eurotiales</taxon>
        <taxon>Aspergillaceae</taxon>
        <taxon>Penicillium</taxon>
    </lineage>
</organism>
<comment type="caution">
    <text evidence="3">The sequence shown here is derived from an EMBL/GenBank/DDBJ whole genome shotgun (WGS) entry which is preliminary data.</text>
</comment>
<feature type="compositionally biased region" description="Low complexity" evidence="1">
    <location>
        <begin position="180"/>
        <end position="202"/>
    </location>
</feature>
<evidence type="ECO:0008006" key="5">
    <source>
        <dbReference type="Google" id="ProtNLM"/>
    </source>
</evidence>
<feature type="chain" id="PRO_5042244844" description="CBM-cenC domain-containing protein" evidence="2">
    <location>
        <begin position="19"/>
        <end position="608"/>
    </location>
</feature>
<feature type="compositionally biased region" description="Low complexity" evidence="1">
    <location>
        <begin position="214"/>
        <end position="282"/>
    </location>
</feature>
<dbReference type="Proteomes" id="UP001213799">
    <property type="component" value="Unassembled WGS sequence"/>
</dbReference>
<feature type="signal peptide" evidence="2">
    <location>
        <begin position="1"/>
        <end position="18"/>
    </location>
</feature>
<keyword evidence="2" id="KW-0732">Signal</keyword>
<gene>
    <name evidence="3" type="ORF">N7537_001476</name>
</gene>
<proteinExistence type="predicted"/>
<feature type="compositionally biased region" description="Polar residues" evidence="1">
    <location>
        <begin position="284"/>
        <end position="298"/>
    </location>
</feature>
<dbReference type="EMBL" id="JAQJAE010000001">
    <property type="protein sequence ID" value="KAJ5616362.1"/>
    <property type="molecule type" value="Genomic_DNA"/>
</dbReference>
<keyword evidence="4" id="KW-1185">Reference proteome</keyword>
<reference evidence="3" key="1">
    <citation type="journal article" date="2023" name="IMA Fungus">
        <title>Comparative genomic study of the Penicillium genus elucidates a diverse pangenome and 15 lateral gene transfer events.</title>
        <authorList>
            <person name="Petersen C."/>
            <person name="Sorensen T."/>
            <person name="Nielsen M.R."/>
            <person name="Sondergaard T.E."/>
            <person name="Sorensen J.L."/>
            <person name="Fitzpatrick D.A."/>
            <person name="Frisvad J.C."/>
            <person name="Nielsen K.L."/>
        </authorList>
    </citation>
    <scope>NUCLEOTIDE SEQUENCE</scope>
    <source>
        <strain evidence="3">IBT 12815</strain>
    </source>
</reference>
<feature type="region of interest" description="Disordered" evidence="1">
    <location>
        <begin position="482"/>
        <end position="517"/>
    </location>
</feature>
<accession>A0AAD6EH93</accession>
<feature type="region of interest" description="Disordered" evidence="1">
    <location>
        <begin position="347"/>
        <end position="374"/>
    </location>
</feature>
<reference evidence="3" key="2">
    <citation type="submission" date="2023-01" db="EMBL/GenBank/DDBJ databases">
        <authorList>
            <person name="Petersen C."/>
        </authorList>
    </citation>
    <scope>NUCLEOTIDE SEQUENCE</scope>
    <source>
        <strain evidence="3">IBT 12815</strain>
    </source>
</reference>
<evidence type="ECO:0000313" key="3">
    <source>
        <dbReference type="EMBL" id="KAJ5616362.1"/>
    </source>
</evidence>
<feature type="region of interest" description="Disordered" evidence="1">
    <location>
        <begin position="180"/>
        <end position="300"/>
    </location>
</feature>